<dbReference type="Proteomes" id="UP000076727">
    <property type="component" value="Unassembled WGS sequence"/>
</dbReference>
<dbReference type="AlphaFoldDB" id="A0A165P7I9"/>
<evidence type="ECO:0008006" key="3">
    <source>
        <dbReference type="Google" id="ProtNLM"/>
    </source>
</evidence>
<proteinExistence type="predicted"/>
<name>A0A165P7I9_9APHY</name>
<sequence>MSLGPEVLPLTTWVENNISAIYKASTSDAFNEAFNAFLHEDAQIYVNGNCLTRHEYKRQLQNQKLGEYCASVTFSNAVQVPVDTVGLTETGSVGVFYKVTLFDGALVHDSHIANIVTSSLNAIVTNKPEAGTKASILTEIWATERAL</sequence>
<evidence type="ECO:0000313" key="1">
    <source>
        <dbReference type="EMBL" id="KZT67865.1"/>
    </source>
</evidence>
<accession>A0A165P7I9</accession>
<protein>
    <recommendedName>
        <fullName evidence="3">SnoaL-like domain-containing protein</fullName>
    </recommendedName>
</protein>
<reference evidence="1 2" key="1">
    <citation type="journal article" date="2016" name="Mol. Biol. Evol.">
        <title>Comparative Genomics of Early-Diverging Mushroom-Forming Fungi Provides Insights into the Origins of Lignocellulose Decay Capabilities.</title>
        <authorList>
            <person name="Nagy L.G."/>
            <person name="Riley R."/>
            <person name="Tritt A."/>
            <person name="Adam C."/>
            <person name="Daum C."/>
            <person name="Floudas D."/>
            <person name="Sun H."/>
            <person name="Yadav J.S."/>
            <person name="Pangilinan J."/>
            <person name="Larsson K.H."/>
            <person name="Matsuura K."/>
            <person name="Barry K."/>
            <person name="Labutti K."/>
            <person name="Kuo R."/>
            <person name="Ohm R.A."/>
            <person name="Bhattacharya S.S."/>
            <person name="Shirouzu T."/>
            <person name="Yoshinaga Y."/>
            <person name="Martin F.M."/>
            <person name="Grigoriev I.V."/>
            <person name="Hibbett D.S."/>
        </authorList>
    </citation>
    <scope>NUCLEOTIDE SEQUENCE [LARGE SCALE GENOMIC DNA]</scope>
    <source>
        <strain evidence="1 2">L-15889</strain>
    </source>
</reference>
<keyword evidence="2" id="KW-1185">Reference proteome</keyword>
<dbReference type="EMBL" id="KV429072">
    <property type="protein sequence ID" value="KZT67865.1"/>
    <property type="molecule type" value="Genomic_DNA"/>
</dbReference>
<organism evidence="1 2">
    <name type="scientific">Daedalea quercina L-15889</name>
    <dbReference type="NCBI Taxonomy" id="1314783"/>
    <lineage>
        <taxon>Eukaryota</taxon>
        <taxon>Fungi</taxon>
        <taxon>Dikarya</taxon>
        <taxon>Basidiomycota</taxon>
        <taxon>Agaricomycotina</taxon>
        <taxon>Agaricomycetes</taxon>
        <taxon>Polyporales</taxon>
        <taxon>Fomitopsis</taxon>
    </lineage>
</organism>
<dbReference type="OrthoDB" id="3188871at2759"/>
<evidence type="ECO:0000313" key="2">
    <source>
        <dbReference type="Proteomes" id="UP000076727"/>
    </source>
</evidence>
<gene>
    <name evidence="1" type="ORF">DAEQUDRAFT_693415</name>
</gene>